<keyword evidence="3" id="KW-1185">Reference proteome</keyword>
<accession>A0A3P7IF66</accession>
<feature type="region of interest" description="Disordered" evidence="1">
    <location>
        <begin position="16"/>
        <end position="38"/>
    </location>
</feature>
<evidence type="ECO:0000256" key="1">
    <source>
        <dbReference type="SAM" id="MobiDB-lite"/>
    </source>
</evidence>
<gene>
    <name evidence="2" type="ORF">SVUK_LOCUS6849</name>
</gene>
<reference evidence="2 3" key="1">
    <citation type="submission" date="2018-11" db="EMBL/GenBank/DDBJ databases">
        <authorList>
            <consortium name="Pathogen Informatics"/>
        </authorList>
    </citation>
    <scope>NUCLEOTIDE SEQUENCE [LARGE SCALE GENOMIC DNA]</scope>
</reference>
<evidence type="ECO:0000313" key="3">
    <source>
        <dbReference type="Proteomes" id="UP000270094"/>
    </source>
</evidence>
<protein>
    <submittedName>
        <fullName evidence="2">Uncharacterized protein</fullName>
    </submittedName>
</protein>
<name>A0A3P7IF66_STRVU</name>
<dbReference type="Proteomes" id="UP000270094">
    <property type="component" value="Unassembled WGS sequence"/>
</dbReference>
<dbReference type="AlphaFoldDB" id="A0A3P7IF66"/>
<dbReference type="EMBL" id="UYYB01022392">
    <property type="protein sequence ID" value="VDM71851.1"/>
    <property type="molecule type" value="Genomic_DNA"/>
</dbReference>
<organism evidence="2 3">
    <name type="scientific">Strongylus vulgaris</name>
    <name type="common">Blood worm</name>
    <dbReference type="NCBI Taxonomy" id="40348"/>
    <lineage>
        <taxon>Eukaryota</taxon>
        <taxon>Metazoa</taxon>
        <taxon>Ecdysozoa</taxon>
        <taxon>Nematoda</taxon>
        <taxon>Chromadorea</taxon>
        <taxon>Rhabditida</taxon>
        <taxon>Rhabditina</taxon>
        <taxon>Rhabditomorpha</taxon>
        <taxon>Strongyloidea</taxon>
        <taxon>Strongylidae</taxon>
        <taxon>Strongylus</taxon>
    </lineage>
</organism>
<sequence length="38" mass="3981">MGGIWDALSRALAAARERRAAGHATENGTIASGEKKEQ</sequence>
<evidence type="ECO:0000313" key="2">
    <source>
        <dbReference type="EMBL" id="VDM71851.1"/>
    </source>
</evidence>
<proteinExistence type="predicted"/>